<keyword evidence="2" id="KW-1185">Reference proteome</keyword>
<reference evidence="2" key="1">
    <citation type="submission" date="2017-04" db="EMBL/GenBank/DDBJ databases">
        <title>Plasmodium gonderi genome.</title>
        <authorList>
            <person name="Arisue N."/>
            <person name="Honma H."/>
            <person name="Kawai S."/>
            <person name="Tougan T."/>
            <person name="Tanabe K."/>
            <person name="Horii T."/>
        </authorList>
    </citation>
    <scope>NUCLEOTIDE SEQUENCE [LARGE SCALE GENOMIC DNA]</scope>
    <source>
        <strain evidence="2">ATCC 30045</strain>
    </source>
</reference>
<gene>
    <name evidence="1" type="ORF">PGO_000985</name>
</gene>
<evidence type="ECO:0000313" key="2">
    <source>
        <dbReference type="Proteomes" id="UP000195521"/>
    </source>
</evidence>
<dbReference type="RefSeq" id="XP_028546671.1">
    <property type="nucleotide sequence ID" value="XM_028690870.1"/>
</dbReference>
<dbReference type="EMBL" id="BDQF01000103">
    <property type="protein sequence ID" value="GAW84082.1"/>
    <property type="molecule type" value="Genomic_DNA"/>
</dbReference>
<comment type="caution">
    <text evidence="1">The sequence shown here is derived from an EMBL/GenBank/DDBJ whole genome shotgun (WGS) entry which is preliminary data.</text>
</comment>
<evidence type="ECO:0008006" key="3">
    <source>
        <dbReference type="Google" id="ProtNLM"/>
    </source>
</evidence>
<dbReference type="Proteomes" id="UP000195521">
    <property type="component" value="Unassembled WGS sequence"/>
</dbReference>
<dbReference type="AlphaFoldDB" id="A0A1Y1JTJ7"/>
<accession>A0A1Y1JTJ7</accession>
<name>A0A1Y1JTJ7_PLAGO</name>
<proteinExistence type="predicted"/>
<dbReference type="GeneID" id="39744890"/>
<sequence>MGRSVVVFINDDQSSTTQTCHDNYVDILVKFEREHPNLENENCISLCEECYKIYEFITTLKNQCFEKISALAGSYAVKGLTSYCKRCDVNYRYDIDDTCCNDKKYELKSGTNNICKVNVINIEQIVSELEKHELKPQMAGDSDELKASEDIDFPAREENSTNGNEASLKNEVLGNKQQELINTSDLESLSVPGGSPNAVLHTSENAESLGAVPYLENNTKSTQGESNLSASIPQNNTQDNQYNSLEDYINYGHVAAYEIINAVHSFYKAFVYSLLPLISSQKSATNNLQTRDEDKMLTGINSICANHKVNNNLSPVKYSSQFEYFNDVSTGQDISGSESADTDKNITLSATVEGIHDAGNYGIDSNENITQNGKSPDITNDLVYLNYNFHSLL</sequence>
<evidence type="ECO:0000313" key="1">
    <source>
        <dbReference type="EMBL" id="GAW84082.1"/>
    </source>
</evidence>
<organism evidence="1 2">
    <name type="scientific">Plasmodium gonderi</name>
    <dbReference type="NCBI Taxonomy" id="77519"/>
    <lineage>
        <taxon>Eukaryota</taxon>
        <taxon>Sar</taxon>
        <taxon>Alveolata</taxon>
        <taxon>Apicomplexa</taxon>
        <taxon>Aconoidasida</taxon>
        <taxon>Haemosporida</taxon>
        <taxon>Plasmodiidae</taxon>
        <taxon>Plasmodium</taxon>
        <taxon>Plasmodium (Plasmodium)</taxon>
    </lineage>
</organism>
<protein>
    <recommendedName>
        <fullName evidence="3">Variable surface protein</fullName>
    </recommendedName>
</protein>